<keyword evidence="3" id="KW-1185">Reference proteome</keyword>
<dbReference type="InParanoid" id="A0A0C3GZE0"/>
<reference evidence="2 3" key="1">
    <citation type="submission" date="2014-04" db="EMBL/GenBank/DDBJ databases">
        <authorList>
            <consortium name="DOE Joint Genome Institute"/>
            <person name="Kuo A."/>
            <person name="Martino E."/>
            <person name="Perotto S."/>
            <person name="Kohler A."/>
            <person name="Nagy L.G."/>
            <person name="Floudas D."/>
            <person name="Copeland A."/>
            <person name="Barry K.W."/>
            <person name="Cichocki N."/>
            <person name="Veneault-Fourrey C."/>
            <person name="LaButti K."/>
            <person name="Lindquist E.A."/>
            <person name="Lipzen A."/>
            <person name="Lundell T."/>
            <person name="Morin E."/>
            <person name="Murat C."/>
            <person name="Sun H."/>
            <person name="Tunlid A."/>
            <person name="Henrissat B."/>
            <person name="Grigoriev I.V."/>
            <person name="Hibbett D.S."/>
            <person name="Martin F."/>
            <person name="Nordberg H.P."/>
            <person name="Cantor M.N."/>
            <person name="Hua S.X."/>
        </authorList>
    </citation>
    <scope>NUCLEOTIDE SEQUENCE [LARGE SCALE GENOMIC DNA]</scope>
    <source>
        <strain evidence="2 3">Zn</strain>
    </source>
</reference>
<organism evidence="2 3">
    <name type="scientific">Oidiodendron maius (strain Zn)</name>
    <dbReference type="NCBI Taxonomy" id="913774"/>
    <lineage>
        <taxon>Eukaryota</taxon>
        <taxon>Fungi</taxon>
        <taxon>Dikarya</taxon>
        <taxon>Ascomycota</taxon>
        <taxon>Pezizomycotina</taxon>
        <taxon>Leotiomycetes</taxon>
        <taxon>Leotiomycetes incertae sedis</taxon>
        <taxon>Myxotrichaceae</taxon>
        <taxon>Oidiodendron</taxon>
    </lineage>
</organism>
<name>A0A0C3GZE0_OIDMZ</name>
<dbReference type="PANTHER" id="PTHR42070:SF1">
    <property type="entry name" value="FILAMENT ASSOCIATED PROTEIN, PUTATIVE (AFU_ORTHOLOGUE AFUA_8G06630)-RELATED"/>
    <property type="match status" value="1"/>
</dbReference>
<dbReference type="HOGENOM" id="CLU_1949439_0_0_1"/>
<evidence type="ECO:0000313" key="2">
    <source>
        <dbReference type="EMBL" id="KIM95586.1"/>
    </source>
</evidence>
<dbReference type="EMBL" id="KN832886">
    <property type="protein sequence ID" value="KIM95586.1"/>
    <property type="molecule type" value="Genomic_DNA"/>
</dbReference>
<dbReference type="PANTHER" id="PTHR42070">
    <property type="entry name" value="FILAMENT ASSOCIATED PROTEIN, PUTATIVE (AFU_ORTHOLOGUE AFUA_8G06630)-RELATED"/>
    <property type="match status" value="1"/>
</dbReference>
<dbReference type="STRING" id="913774.A0A0C3GZE0"/>
<gene>
    <name evidence="2" type="ORF">OIDMADRAFT_21013</name>
</gene>
<dbReference type="Proteomes" id="UP000054321">
    <property type="component" value="Unassembled WGS sequence"/>
</dbReference>
<evidence type="ECO:0000256" key="1">
    <source>
        <dbReference type="SAM" id="MobiDB-lite"/>
    </source>
</evidence>
<feature type="region of interest" description="Disordered" evidence="1">
    <location>
        <begin position="84"/>
        <end position="116"/>
    </location>
</feature>
<sequence length="129" mass="14427">MNQQQTSSAAATRIRDNQRRSRARRRDYLTDLEKQVQRIDRLGPQPSAEIQAAAQKVLAENVLLRSLLREHGILNAEIESYLHNSHGGSENITTASPGPYTNTMKSPKGVEKPFLPGVSVRDAQQFSYP</sequence>
<evidence type="ECO:0000313" key="3">
    <source>
        <dbReference type="Proteomes" id="UP000054321"/>
    </source>
</evidence>
<dbReference type="OrthoDB" id="4505928at2759"/>
<feature type="compositionally biased region" description="Polar residues" evidence="1">
    <location>
        <begin position="84"/>
        <end position="105"/>
    </location>
</feature>
<feature type="compositionally biased region" description="Polar residues" evidence="1">
    <location>
        <begin position="1"/>
        <end position="10"/>
    </location>
</feature>
<dbReference type="AlphaFoldDB" id="A0A0C3GZE0"/>
<reference evidence="3" key="2">
    <citation type="submission" date="2015-01" db="EMBL/GenBank/DDBJ databases">
        <title>Evolutionary Origins and Diversification of the Mycorrhizal Mutualists.</title>
        <authorList>
            <consortium name="DOE Joint Genome Institute"/>
            <consortium name="Mycorrhizal Genomics Consortium"/>
            <person name="Kohler A."/>
            <person name="Kuo A."/>
            <person name="Nagy L.G."/>
            <person name="Floudas D."/>
            <person name="Copeland A."/>
            <person name="Barry K.W."/>
            <person name="Cichocki N."/>
            <person name="Veneault-Fourrey C."/>
            <person name="LaButti K."/>
            <person name="Lindquist E.A."/>
            <person name="Lipzen A."/>
            <person name="Lundell T."/>
            <person name="Morin E."/>
            <person name="Murat C."/>
            <person name="Riley R."/>
            <person name="Ohm R."/>
            <person name="Sun H."/>
            <person name="Tunlid A."/>
            <person name="Henrissat B."/>
            <person name="Grigoriev I.V."/>
            <person name="Hibbett D.S."/>
            <person name="Martin F."/>
        </authorList>
    </citation>
    <scope>NUCLEOTIDE SEQUENCE [LARGE SCALE GENOMIC DNA]</scope>
    <source>
        <strain evidence="3">Zn</strain>
    </source>
</reference>
<evidence type="ECO:0008006" key="4">
    <source>
        <dbReference type="Google" id="ProtNLM"/>
    </source>
</evidence>
<proteinExistence type="predicted"/>
<accession>A0A0C3GZE0</accession>
<feature type="region of interest" description="Disordered" evidence="1">
    <location>
        <begin position="1"/>
        <end position="26"/>
    </location>
</feature>
<protein>
    <recommendedName>
        <fullName evidence="4">BZIP domain-containing protein</fullName>
    </recommendedName>
</protein>